<gene>
    <name evidence="1" type="ORF">SAMN05421846_101610</name>
</gene>
<protein>
    <submittedName>
        <fullName evidence="1">Uncharacterized protein</fullName>
    </submittedName>
</protein>
<organism evidence="1 2">
    <name type="scientific">Chryseobacterium taeanense</name>
    <dbReference type="NCBI Taxonomy" id="311334"/>
    <lineage>
        <taxon>Bacteria</taxon>
        <taxon>Pseudomonadati</taxon>
        <taxon>Bacteroidota</taxon>
        <taxon>Flavobacteriia</taxon>
        <taxon>Flavobacteriales</taxon>
        <taxon>Weeksellaceae</taxon>
        <taxon>Chryseobacterium group</taxon>
        <taxon>Chryseobacterium</taxon>
    </lineage>
</organism>
<dbReference type="Proteomes" id="UP000198869">
    <property type="component" value="Unassembled WGS sequence"/>
</dbReference>
<name>A0A1G8EK06_9FLAO</name>
<accession>A0A1G8EK06</accession>
<evidence type="ECO:0000313" key="1">
    <source>
        <dbReference type="EMBL" id="SDH70122.1"/>
    </source>
</evidence>
<reference evidence="2" key="1">
    <citation type="submission" date="2016-10" db="EMBL/GenBank/DDBJ databases">
        <authorList>
            <person name="Varghese N."/>
            <person name="Submissions S."/>
        </authorList>
    </citation>
    <scope>NUCLEOTIDE SEQUENCE [LARGE SCALE GENOMIC DNA]</scope>
    <source>
        <strain evidence="2">DSM 17071</strain>
    </source>
</reference>
<keyword evidence="2" id="KW-1185">Reference proteome</keyword>
<sequence length="85" mass="9751">MSLTAFLKVHYDNPVKDSDYSKDQQLPFVSHAAHLVIVCTPATPFTFQLSEKESKPVIKAKKTFYKSIFYNKDILNSIWQPPKSC</sequence>
<evidence type="ECO:0000313" key="2">
    <source>
        <dbReference type="Proteomes" id="UP000198869"/>
    </source>
</evidence>
<dbReference type="EMBL" id="FNDW01000001">
    <property type="protein sequence ID" value="SDH70122.1"/>
    <property type="molecule type" value="Genomic_DNA"/>
</dbReference>
<dbReference type="AlphaFoldDB" id="A0A1G8EK06"/>
<proteinExistence type="predicted"/>